<evidence type="ECO:0000256" key="6">
    <source>
        <dbReference type="ARBA" id="ARBA00023134"/>
    </source>
</evidence>
<dbReference type="InterPro" id="IPR004780">
    <property type="entry name" value="SRP"/>
</dbReference>
<dbReference type="InterPro" id="IPR004125">
    <property type="entry name" value="Signal_recog_particle_SRP54_M"/>
</dbReference>
<comment type="function">
    <text evidence="10">Involved in targeting and insertion of nascent membrane proteins into the cytoplasmic membrane. Binds to the hydrophobic signal sequence of the ribosome-nascent chain (RNC) as it emerges from the ribosomes. The SRP-RNC complex is then targeted to the cytoplasmic membrane where it interacts with the SRP receptor FtsY. Interaction with FtsY leads to the transfer of the RNC complex to the Sec translocase for insertion into the membrane, the hydrolysis of GTP by both Ffh and FtsY, and the dissociation of the SRP-FtsY complex into the individual components.</text>
</comment>
<feature type="binding site" evidence="10">
    <location>
        <begin position="194"/>
        <end position="198"/>
    </location>
    <ligand>
        <name>GTP</name>
        <dbReference type="ChEBI" id="CHEBI:37565"/>
    </ligand>
</feature>
<evidence type="ECO:0000259" key="11">
    <source>
        <dbReference type="PROSITE" id="PS00300"/>
    </source>
</evidence>
<dbReference type="GO" id="GO:0005525">
    <property type="term" value="F:GTP binding"/>
    <property type="evidence" value="ECO:0007669"/>
    <property type="project" value="UniProtKB-UniRule"/>
</dbReference>
<dbReference type="Pfam" id="PF02881">
    <property type="entry name" value="SRP54_N"/>
    <property type="match status" value="1"/>
</dbReference>
<dbReference type="Gene3D" id="1.20.120.140">
    <property type="entry name" value="Signal recognition particle SRP54, nucleotide-binding domain"/>
    <property type="match status" value="1"/>
</dbReference>
<dbReference type="InterPro" id="IPR022941">
    <property type="entry name" value="SRP54"/>
</dbReference>
<evidence type="ECO:0000256" key="5">
    <source>
        <dbReference type="ARBA" id="ARBA00022884"/>
    </source>
</evidence>
<evidence type="ECO:0000256" key="3">
    <source>
        <dbReference type="ARBA" id="ARBA00022741"/>
    </source>
</evidence>
<dbReference type="InterPro" id="IPR027417">
    <property type="entry name" value="P-loop_NTPase"/>
</dbReference>
<dbReference type="SUPFAM" id="SSF47446">
    <property type="entry name" value="Signal peptide-binding domain"/>
    <property type="match status" value="1"/>
</dbReference>
<dbReference type="PANTHER" id="PTHR11564:SF5">
    <property type="entry name" value="SIGNAL RECOGNITION PARTICLE SUBUNIT SRP54"/>
    <property type="match status" value="1"/>
</dbReference>
<dbReference type="EC" id="3.6.5.4" evidence="10"/>
<comment type="similarity">
    <text evidence="1 10">Belongs to the GTP-binding SRP family. SRP54 subfamily.</text>
</comment>
<evidence type="ECO:0000256" key="1">
    <source>
        <dbReference type="ARBA" id="ARBA00005450"/>
    </source>
</evidence>
<protein>
    <recommendedName>
        <fullName evidence="10">Signal recognition particle protein</fullName>
        <ecNumber evidence="10">3.6.5.4</ecNumber>
    </recommendedName>
    <alternativeName>
        <fullName evidence="10">Fifty-four homolog</fullName>
    </alternativeName>
</protein>
<dbReference type="SUPFAM" id="SSF52540">
    <property type="entry name" value="P-loop containing nucleoside triphosphate hydrolases"/>
    <property type="match status" value="1"/>
</dbReference>
<dbReference type="SMART" id="SM00963">
    <property type="entry name" value="SRP54_N"/>
    <property type="match status" value="1"/>
</dbReference>
<keyword evidence="2 10" id="KW-0963">Cytoplasm</keyword>
<evidence type="ECO:0000313" key="12">
    <source>
        <dbReference type="EMBL" id="BAP58657.1"/>
    </source>
</evidence>
<keyword evidence="4 10" id="KW-0378">Hydrolase</keyword>
<keyword evidence="8 10" id="KW-0687">Ribonucleoprotein</keyword>
<keyword evidence="13" id="KW-1185">Reference proteome</keyword>
<dbReference type="GO" id="GO:0003924">
    <property type="term" value="F:GTPase activity"/>
    <property type="evidence" value="ECO:0007669"/>
    <property type="project" value="UniProtKB-UniRule"/>
</dbReference>
<dbReference type="Pfam" id="PF02978">
    <property type="entry name" value="SRP_SPB"/>
    <property type="match status" value="1"/>
</dbReference>
<dbReference type="Pfam" id="PF00448">
    <property type="entry name" value="SRP54"/>
    <property type="match status" value="1"/>
</dbReference>
<dbReference type="GO" id="GO:0048500">
    <property type="term" value="C:signal recognition particle"/>
    <property type="evidence" value="ECO:0007669"/>
    <property type="project" value="UniProtKB-UniRule"/>
</dbReference>
<comment type="domain">
    <text evidence="10">Composed of three domains: the N-terminal N domain, which is responsible for interactions with the ribosome, the central G domain, which binds GTP, and the C-terminal M domain, which binds the RNA and the signal sequence of the RNC.</text>
</comment>
<accession>A0A090AQN6</accession>
<dbReference type="InterPro" id="IPR036891">
    <property type="entry name" value="Signal_recog_part_SRP54_M_sf"/>
</dbReference>
<organism evidence="12 13">
    <name type="scientific">Candidatus Tachikawaea gelatinosa</name>
    <dbReference type="NCBI Taxonomy" id="1410383"/>
    <lineage>
        <taxon>Bacteria</taxon>
        <taxon>Pseudomonadati</taxon>
        <taxon>Pseudomonadota</taxon>
        <taxon>Gammaproteobacteria</taxon>
        <taxon>Enterobacterales</taxon>
        <taxon>Enterobacteriaceae</taxon>
        <taxon>Candidatus Tachikawaea</taxon>
    </lineage>
</organism>
<dbReference type="AlphaFoldDB" id="A0A090AQN6"/>
<dbReference type="NCBIfam" id="TIGR00959">
    <property type="entry name" value="ffh"/>
    <property type="match status" value="1"/>
</dbReference>
<reference evidence="13" key="1">
    <citation type="submission" date="2013-11" db="EMBL/GenBank/DDBJ databases">
        <title>Symbiont-containing voluminous jelly as an extraordinary maternal gift for overwintering insect nymphs.</title>
        <authorList>
            <person name="Kaiwa N."/>
            <person name="Hosokawa T."/>
            <person name="Nikoh N."/>
            <person name="Meng X.Y."/>
            <person name="Tanahashi M."/>
            <person name="Moriyama M."/>
            <person name="Maeda T."/>
            <person name="Yamaguchi K."/>
            <person name="Shigenobu S."/>
            <person name="Ito M."/>
            <person name="Fukatsu T."/>
        </authorList>
    </citation>
    <scope>NUCLEOTIDE SEQUENCE [LARGE SCALE GENOMIC DNA]</scope>
    <source>
        <strain evidence="13">UwTKB</strain>
    </source>
</reference>
<comment type="subunit">
    <text evidence="10">Part of the signal recognition particle protein translocation system, which is composed of SRP and FtsY. SRP is a ribonucleoprotein composed of Ffh and a 4.5S RNA molecule.</text>
</comment>
<dbReference type="GO" id="GO:0008312">
    <property type="term" value="F:7S RNA binding"/>
    <property type="evidence" value="ECO:0007669"/>
    <property type="project" value="InterPro"/>
</dbReference>
<evidence type="ECO:0000256" key="8">
    <source>
        <dbReference type="ARBA" id="ARBA00023274"/>
    </source>
</evidence>
<dbReference type="Gene3D" id="1.10.260.30">
    <property type="entry name" value="Signal recognition particle, SRP54 subunit, M-domain"/>
    <property type="match status" value="1"/>
</dbReference>
<name>A0A090AQN6_9ENTR</name>
<dbReference type="InterPro" id="IPR000897">
    <property type="entry name" value="SRP54_GTPase_dom"/>
</dbReference>
<evidence type="ECO:0000256" key="10">
    <source>
        <dbReference type="HAMAP-Rule" id="MF_00306"/>
    </source>
</evidence>
<evidence type="ECO:0000256" key="4">
    <source>
        <dbReference type="ARBA" id="ARBA00022801"/>
    </source>
</evidence>
<dbReference type="GO" id="GO:0006614">
    <property type="term" value="P:SRP-dependent cotranslational protein targeting to membrane"/>
    <property type="evidence" value="ECO:0007669"/>
    <property type="project" value="InterPro"/>
</dbReference>
<dbReference type="Gene3D" id="3.40.50.300">
    <property type="entry name" value="P-loop containing nucleotide triphosphate hydrolases"/>
    <property type="match status" value="1"/>
</dbReference>
<evidence type="ECO:0000256" key="9">
    <source>
        <dbReference type="ARBA" id="ARBA00048027"/>
    </source>
</evidence>
<dbReference type="InterPro" id="IPR003593">
    <property type="entry name" value="AAA+_ATPase"/>
</dbReference>
<dbReference type="InterPro" id="IPR042101">
    <property type="entry name" value="SRP54_N_sf"/>
</dbReference>
<comment type="catalytic activity">
    <reaction evidence="9 10">
        <text>GTP + H2O = GDP + phosphate + H(+)</text>
        <dbReference type="Rhea" id="RHEA:19669"/>
        <dbReference type="ChEBI" id="CHEBI:15377"/>
        <dbReference type="ChEBI" id="CHEBI:15378"/>
        <dbReference type="ChEBI" id="CHEBI:37565"/>
        <dbReference type="ChEBI" id="CHEBI:43474"/>
        <dbReference type="ChEBI" id="CHEBI:58189"/>
        <dbReference type="EC" id="3.6.5.4"/>
    </reaction>
</comment>
<dbReference type="STRING" id="1410383.TGUWTKB_4300"/>
<dbReference type="InterPro" id="IPR013822">
    <property type="entry name" value="Signal_recog_particl_SRP54_hlx"/>
</dbReference>
<evidence type="ECO:0000313" key="13">
    <source>
        <dbReference type="Proteomes" id="UP000031627"/>
    </source>
</evidence>
<dbReference type="InterPro" id="IPR036225">
    <property type="entry name" value="SRP/SRP_N"/>
</dbReference>
<dbReference type="HAMAP" id="MF_00306">
    <property type="entry name" value="SRP54"/>
    <property type="match status" value="1"/>
</dbReference>
<dbReference type="HOGENOM" id="CLU_009301_6_0_6"/>
<feature type="domain" description="SRP54-type proteins GTP-binding" evidence="11">
    <location>
        <begin position="273"/>
        <end position="286"/>
    </location>
</feature>
<sequence length="449" mass="50834">MVFKKMFDNLINRLSKTLSNIKNRGRLTEANIKETLRIVRIALLEADVALPVVHSFISSFKKKIIGKKINQSLTPGQEFIKLFNNQLIKTMGSNNELNLSTKPPAIILVVGLQGVGKTTFVSKLGHFLFKKQKKKILTVSTDIYRPAAIQQLEILSKKALIDFFPSNKNQLPTNIVKKALEKAIIQFYDVLIVDTAGRLSIDEDMMIEIKEISNVLKPIETLFILDAMTGQDAINTAKEFNRIIPFTGIVLNKTDGDARGGSALSVQQITGKPIKFMGTGEYIDEIEIFHPKRIASRILGMGDVVSLIEEIESKFDQNQVKKLAKKIKDGNKFNFNDFLIQIRQIRKMGNINSLIKKIPGVNNLFSSMQEDNRQIIKMEAIINSMTLKERKKPEIIKRSNKCRIAAGSGLKIQDVNQLIKQFEIIQKMIKKGGFQKIIKNFNFMSKLKR</sequence>
<dbReference type="PROSITE" id="PS00300">
    <property type="entry name" value="SRP54"/>
    <property type="match status" value="1"/>
</dbReference>
<dbReference type="SUPFAM" id="SSF47364">
    <property type="entry name" value="Domain of the SRP/SRP receptor G-proteins"/>
    <property type="match status" value="1"/>
</dbReference>
<keyword evidence="3 10" id="KW-0547">Nucleotide-binding</keyword>
<keyword evidence="6 10" id="KW-0342">GTP-binding</keyword>
<keyword evidence="5 10" id="KW-0694">RNA-binding</keyword>
<dbReference type="CDD" id="cd18539">
    <property type="entry name" value="SRP_G"/>
    <property type="match status" value="1"/>
</dbReference>
<dbReference type="KEGG" id="sbw:TGUWTKB_4300"/>
<dbReference type="EMBL" id="AP014521">
    <property type="protein sequence ID" value="BAP58657.1"/>
    <property type="molecule type" value="Genomic_DNA"/>
</dbReference>
<proteinExistence type="inferred from homology"/>
<reference evidence="12 13" key="2">
    <citation type="journal article" date="2014" name="Curr. Biol.">
        <title>Symbiont-Supplemented Maternal Investment Underpinning Host's Ecological Adaptation.</title>
        <authorList>
            <person name="Kaiwa N."/>
            <person name="Hosokawa T."/>
            <person name="Nikoh N."/>
            <person name="Tanahashi M."/>
            <person name="Moriyama M."/>
            <person name="Meng X.Y."/>
            <person name="Maeda T."/>
            <person name="Yamaguchi K."/>
            <person name="Shigenobu S."/>
            <person name="Ito M."/>
            <person name="Fukatsu T."/>
        </authorList>
    </citation>
    <scope>NUCLEOTIDE SEQUENCE [LARGE SCALE GENOMIC DNA]</scope>
    <source>
        <strain evidence="12 13">UwTKB</strain>
    </source>
</reference>
<gene>
    <name evidence="10 12" type="primary">ffh</name>
    <name evidence="12" type="ORF">TGUWTKB_4300</name>
</gene>
<dbReference type="PANTHER" id="PTHR11564">
    <property type="entry name" value="SIGNAL RECOGNITION PARTICLE 54K PROTEIN SRP54"/>
    <property type="match status" value="1"/>
</dbReference>
<feature type="binding site" evidence="10">
    <location>
        <begin position="252"/>
        <end position="255"/>
    </location>
    <ligand>
        <name>GTP</name>
        <dbReference type="ChEBI" id="CHEBI:37565"/>
    </ligand>
</feature>
<dbReference type="SMART" id="SM00382">
    <property type="entry name" value="AAA"/>
    <property type="match status" value="1"/>
</dbReference>
<evidence type="ECO:0000256" key="7">
    <source>
        <dbReference type="ARBA" id="ARBA00023135"/>
    </source>
</evidence>
<feature type="binding site" evidence="10">
    <location>
        <begin position="111"/>
        <end position="118"/>
    </location>
    <ligand>
        <name>GTP</name>
        <dbReference type="ChEBI" id="CHEBI:37565"/>
    </ligand>
</feature>
<dbReference type="SMART" id="SM00962">
    <property type="entry name" value="SRP54"/>
    <property type="match status" value="1"/>
</dbReference>
<evidence type="ECO:0000256" key="2">
    <source>
        <dbReference type="ARBA" id="ARBA00022490"/>
    </source>
</evidence>
<keyword evidence="7 10" id="KW-0733">Signal recognition particle</keyword>
<dbReference type="Proteomes" id="UP000031627">
    <property type="component" value="Chromosome"/>
</dbReference>
<comment type="subcellular location">
    <subcellularLocation>
        <location evidence="10">Cytoplasm</location>
    </subcellularLocation>
    <text evidence="10">The SRP-RNC complex is targeted to the cytoplasmic membrane.</text>
</comment>